<dbReference type="EMBL" id="VKHT01000239">
    <property type="protein sequence ID" value="MBB0244444.1"/>
    <property type="molecule type" value="Genomic_DNA"/>
</dbReference>
<dbReference type="RefSeq" id="WP_182606068.1">
    <property type="nucleotide sequence ID" value="NZ_VKHT01000239.1"/>
</dbReference>
<organism evidence="3 4">
    <name type="scientific">Streptomyces alkaliphilus</name>
    <dbReference type="NCBI Taxonomy" id="1472722"/>
    <lineage>
        <taxon>Bacteria</taxon>
        <taxon>Bacillati</taxon>
        <taxon>Actinomycetota</taxon>
        <taxon>Actinomycetes</taxon>
        <taxon>Kitasatosporales</taxon>
        <taxon>Streptomycetaceae</taxon>
        <taxon>Streptomyces</taxon>
    </lineage>
</organism>
<evidence type="ECO:0000313" key="4">
    <source>
        <dbReference type="Proteomes" id="UP000538929"/>
    </source>
</evidence>
<evidence type="ECO:0000259" key="2">
    <source>
        <dbReference type="Pfam" id="PF13399"/>
    </source>
</evidence>
<feature type="region of interest" description="Disordered" evidence="1">
    <location>
        <begin position="77"/>
        <end position="100"/>
    </location>
</feature>
<protein>
    <submittedName>
        <fullName evidence="3">LytR family transcriptional regulator</fullName>
    </submittedName>
</protein>
<reference evidence="4" key="1">
    <citation type="submission" date="2019-10" db="EMBL/GenBank/DDBJ databases">
        <title>Streptomyces sp. nov., a novel actinobacterium isolated from alkaline environment.</title>
        <authorList>
            <person name="Golinska P."/>
        </authorList>
    </citation>
    <scope>NUCLEOTIDE SEQUENCE [LARGE SCALE GENOMIC DNA]</scope>
    <source>
        <strain evidence="4">DSM 42118</strain>
    </source>
</reference>
<comment type="caution">
    <text evidence="3">The sequence shown here is derived from an EMBL/GenBank/DDBJ whole genome shotgun (WGS) entry which is preliminary data.</text>
</comment>
<dbReference type="InterPro" id="IPR027381">
    <property type="entry name" value="LytR/CpsA/Psr_C"/>
</dbReference>
<dbReference type="Gene3D" id="3.30.70.2390">
    <property type="match status" value="1"/>
</dbReference>
<evidence type="ECO:0000313" key="3">
    <source>
        <dbReference type="EMBL" id="MBB0244444.1"/>
    </source>
</evidence>
<dbReference type="AlphaFoldDB" id="A0A7W3TCQ3"/>
<feature type="compositionally biased region" description="Basic and acidic residues" evidence="1">
    <location>
        <begin position="86"/>
        <end position="100"/>
    </location>
</feature>
<proteinExistence type="predicted"/>
<accession>A0A7W3TCQ3</accession>
<feature type="non-terminal residue" evidence="3">
    <location>
        <position position="1"/>
    </location>
</feature>
<evidence type="ECO:0000256" key="1">
    <source>
        <dbReference type="SAM" id="MobiDB-lite"/>
    </source>
</evidence>
<keyword evidence="4" id="KW-1185">Reference proteome</keyword>
<dbReference type="Pfam" id="PF13399">
    <property type="entry name" value="LytR_C"/>
    <property type="match status" value="1"/>
</dbReference>
<gene>
    <name evidence="3" type="ORF">FNQ90_10085</name>
</gene>
<feature type="domain" description="LytR/CpsA/Psr regulator C-terminal" evidence="2">
    <location>
        <begin position="8"/>
        <end position="109"/>
    </location>
</feature>
<name>A0A7W3TCQ3_9ACTN</name>
<sequence length="135" mass="13611">AELPSPETITVNVYNATDRSGLAQNTADALAERGFLIGAVDNAPEDLDGALTSTGLLLGSPDAEENGVLTVLGAHAVGAESGAPRESGEAETEREPGDREVDLVLGDAFEALAEPAEVEAALAALVAASPDEPTC</sequence>
<dbReference type="Proteomes" id="UP000538929">
    <property type="component" value="Unassembled WGS sequence"/>
</dbReference>